<dbReference type="GO" id="GO:0008104">
    <property type="term" value="P:intracellular protein localization"/>
    <property type="evidence" value="ECO:0007669"/>
    <property type="project" value="TreeGrafter"/>
</dbReference>
<name>A0A8J6AVM6_9EUKA</name>
<dbReference type="PANTHER" id="PTHR21426:SF12">
    <property type="entry name" value="EXOCYST COMPLEX COMPONENT 8"/>
    <property type="match status" value="1"/>
</dbReference>
<evidence type="ECO:0000256" key="1">
    <source>
        <dbReference type="ARBA" id="ARBA00022448"/>
    </source>
</evidence>
<dbReference type="PANTHER" id="PTHR21426">
    <property type="entry name" value="EXOCYST COMPLEX COMPONENT 8"/>
    <property type="match status" value="1"/>
</dbReference>
<sequence length="559" mass="61347">MAYGNLSRRQLEKKLSDVRKDIRDVIGENYSVFVDISKAVSRLEQAMPSLQDQLQLYESAVGKMDYTFTIPPPIDLSMPSTTLDAADSGDNTHHQQSRAPDEVQLTSIPFQGDTLIYVSDLCSAYYKIFQGYQRDGTPPAVLVPALVRLFETMSNLFIKYVFNDTNFLNVTRCVFICRAMTAAVDRHGVTLSHCLDRVLQSPLEEAISSAGQRLVARVLGQVDTDYCLNKRSSAERTPLSRVLPCLPARSPDVVAMAKKALGSPAPTTTGEDVMVVLSDSAMQMTTGMLGLLDSITATCKKNHHFLNTIAATFGQVMATFVRRISDIETEPKRAVYDKQSLNAIGDVHFTVYRLVPYIAECLESAFGARDPDLARLADSLAANVDGLIASFSERRAASLVTAKIQWASQEYVLPRPPTAPSLVFQKVFIYLHTLVGQIATYLPAAYTRAFALSLLREMVGNMLVGPFWTRGPGHLPHMNEHGIKALVVDLRFTLAVCAHIADDQLRGDVNTLLERALKMTPAAEGIDLDNTELDGLVQAGLASVRAKLKMPDGVDLMAV</sequence>
<dbReference type="EMBL" id="JAHDYR010000034">
    <property type="protein sequence ID" value="KAG9392715.1"/>
    <property type="molecule type" value="Genomic_DNA"/>
</dbReference>
<organism evidence="4 5">
    <name type="scientific">Carpediemonas membranifera</name>
    <dbReference type="NCBI Taxonomy" id="201153"/>
    <lineage>
        <taxon>Eukaryota</taxon>
        <taxon>Metamonada</taxon>
        <taxon>Carpediemonas-like organisms</taxon>
        <taxon>Carpediemonas</taxon>
    </lineage>
</organism>
<evidence type="ECO:0000313" key="5">
    <source>
        <dbReference type="Proteomes" id="UP000717585"/>
    </source>
</evidence>
<keyword evidence="2" id="KW-0175">Coiled coil</keyword>
<dbReference type="GO" id="GO:0000145">
    <property type="term" value="C:exocyst"/>
    <property type="evidence" value="ECO:0007669"/>
    <property type="project" value="InterPro"/>
</dbReference>
<dbReference type="AlphaFoldDB" id="A0A8J6AVM6"/>
<proteinExistence type="predicted"/>
<dbReference type="GO" id="GO:0006893">
    <property type="term" value="P:Golgi to plasma membrane transport"/>
    <property type="evidence" value="ECO:0007669"/>
    <property type="project" value="TreeGrafter"/>
</dbReference>
<accession>A0A8J6AVM6</accession>
<protein>
    <submittedName>
        <fullName evidence="4">Vps51/Vps67</fullName>
    </submittedName>
</protein>
<evidence type="ECO:0000256" key="3">
    <source>
        <dbReference type="SAM" id="MobiDB-lite"/>
    </source>
</evidence>
<evidence type="ECO:0000313" key="4">
    <source>
        <dbReference type="EMBL" id="KAG9392715.1"/>
    </source>
</evidence>
<comment type="caution">
    <text evidence="4">The sequence shown here is derived from an EMBL/GenBank/DDBJ whole genome shotgun (WGS) entry which is preliminary data.</text>
</comment>
<feature type="coiled-coil region" evidence="2">
    <location>
        <begin position="8"/>
        <end position="60"/>
    </location>
</feature>
<dbReference type="GO" id="GO:0006887">
    <property type="term" value="P:exocytosis"/>
    <property type="evidence" value="ECO:0007669"/>
    <property type="project" value="InterPro"/>
</dbReference>
<dbReference type="InterPro" id="IPR033961">
    <property type="entry name" value="Exo84"/>
</dbReference>
<reference evidence="4" key="1">
    <citation type="submission" date="2021-05" db="EMBL/GenBank/DDBJ databases">
        <title>A free-living protist that lacks canonical eukaryotic 1 DNA replication and segregation systems.</title>
        <authorList>
            <person name="Salas-Leiva D.E."/>
            <person name="Tromer E.C."/>
            <person name="Curtis B.A."/>
            <person name="Jerlstrom-Hultqvist J."/>
            <person name="Kolisko M."/>
            <person name="Yi Z."/>
            <person name="Salas-Leiva J.S."/>
            <person name="Gallot-Lavallee L."/>
            <person name="Kops G.J.P.L."/>
            <person name="Archibald J.M."/>
            <person name="Simpson A.G.B."/>
            <person name="Roger A.J."/>
        </authorList>
    </citation>
    <scope>NUCLEOTIDE SEQUENCE</scope>
    <source>
        <strain evidence="4">BICM</strain>
    </source>
</reference>
<keyword evidence="5" id="KW-1185">Reference proteome</keyword>
<keyword evidence="1" id="KW-0813">Transport</keyword>
<dbReference type="Pfam" id="PF08700">
    <property type="entry name" value="VPS51_Exo84_N"/>
    <property type="match status" value="1"/>
</dbReference>
<dbReference type="Proteomes" id="UP000717585">
    <property type="component" value="Unassembled WGS sequence"/>
</dbReference>
<feature type="region of interest" description="Disordered" evidence="3">
    <location>
        <begin position="79"/>
        <end position="102"/>
    </location>
</feature>
<evidence type="ECO:0000256" key="2">
    <source>
        <dbReference type="SAM" id="Coils"/>
    </source>
</evidence>
<gene>
    <name evidence="4" type="ORF">J8273_5973</name>
</gene>